<reference evidence="5" key="1">
    <citation type="submission" date="2025-08" db="UniProtKB">
        <authorList>
            <consortium name="Ensembl"/>
        </authorList>
    </citation>
    <scope>IDENTIFICATION</scope>
</reference>
<evidence type="ECO:0000313" key="6">
    <source>
        <dbReference type="Proteomes" id="UP000694392"/>
    </source>
</evidence>
<dbReference type="Pfam" id="PF15452">
    <property type="entry name" value="NYAP_C"/>
    <property type="match status" value="1"/>
</dbReference>
<dbReference type="GO" id="GO:0048812">
    <property type="term" value="P:neuron projection morphogenesis"/>
    <property type="evidence" value="ECO:0007669"/>
    <property type="project" value="InterPro"/>
</dbReference>
<dbReference type="PANTHER" id="PTHR22633">
    <property type="entry name" value="NEURONAL TYROSINE-PHOSPHORYLATED PHOSPHOINOSITIDE-3-KINASE ADAPTER 2-RELATED"/>
    <property type="match status" value="1"/>
</dbReference>
<reference evidence="5" key="2">
    <citation type="submission" date="2025-09" db="UniProtKB">
        <authorList>
            <consortium name="Ensembl"/>
        </authorList>
    </citation>
    <scope>IDENTIFICATION</scope>
</reference>
<dbReference type="InterPro" id="IPR029353">
    <property type="entry name" value="NYAP_C"/>
</dbReference>
<proteinExistence type="predicted"/>
<protein>
    <recommendedName>
        <fullName evidence="7">Neuronal tyrosine-phosphorylated phosphoinositide-3-kinase adapter 1</fullName>
    </recommendedName>
</protein>
<organism evidence="5 6">
    <name type="scientific">Sphenodon punctatus</name>
    <name type="common">Tuatara</name>
    <name type="synonym">Hatteria punctata</name>
    <dbReference type="NCBI Taxonomy" id="8508"/>
    <lineage>
        <taxon>Eukaryota</taxon>
        <taxon>Metazoa</taxon>
        <taxon>Chordata</taxon>
        <taxon>Craniata</taxon>
        <taxon>Vertebrata</taxon>
        <taxon>Euteleostomi</taxon>
        <taxon>Lepidosauria</taxon>
        <taxon>Sphenodontia</taxon>
        <taxon>Sphenodontidae</taxon>
        <taxon>Sphenodon</taxon>
    </lineage>
</organism>
<sequence length="633" mass="67994">CAAGNGGWRVSRRCSAVGTHPTLPLIILVSCPGSQKPSAENRDLGRKVPPQKPKRSPNTHLSVSFDETCSARPPGPPPGGALQRYGRAFSHGHAKGSDAEEEEPVYIEMVGDIFRGPGPPPQAAPAAMPDEDSDESEAIYEEMKYPLPEEGSESHANGTPTSPRHHPPKRDCSSKPTAGSKTSPCEIPPPFPNLLLHRPPLLAFPQGKKAYKGGSQDGSKLPVLCHAKEAPAAPMTPQVSGHHQRGGESAALGPSGRARSHSTPLPPQPSTQQKPEKELPNSHSMICPPVKPAPPAASMLPVKEKPAVSYTMVYSAVKVTTHTAPAEQKTEKEISVLHGMLCARPATVPACKPVQRACMLPEPPPPLGMLWTYPTPCGGLKRPPAYESIKGLGTKVPSSVKIQLQDRTAFTSIACSHVLANAECSRGPGAEEETFSWALQRKAGYGSRKGKESEKPAEGNRVWNGSSEAQPKPEKEEKPAPGPMQSGIPVRVPGLAEGIVPKMPGGRTGLPVPCQTFPACHRNGGNTRGRCTAGREYKPTTRPVPAFPCPDPHQVPVPVALLGSRERDGKVLEVIERKRCVCKEIKARHRPERSLCKQESMPILPSWRRNTDNRKTGTPPCRRQQTVLWDTAI</sequence>
<dbReference type="Pfam" id="PF15439">
    <property type="entry name" value="NYAP_N"/>
    <property type="match status" value="1"/>
</dbReference>
<evidence type="ECO:0000259" key="3">
    <source>
        <dbReference type="Pfam" id="PF15439"/>
    </source>
</evidence>
<keyword evidence="1" id="KW-0597">Phosphoprotein</keyword>
<dbReference type="GeneTree" id="ENSGT00950000185309"/>
<evidence type="ECO:0008006" key="7">
    <source>
        <dbReference type="Google" id="ProtNLM"/>
    </source>
</evidence>
<feature type="domain" description="Neuronal tyrosine-phosphorylated phosphoinositide-3-kinase adapter N-terminal" evidence="3">
    <location>
        <begin position="33"/>
        <end position="280"/>
    </location>
</feature>
<evidence type="ECO:0000256" key="1">
    <source>
        <dbReference type="ARBA" id="ARBA00022553"/>
    </source>
</evidence>
<evidence type="ECO:0000259" key="4">
    <source>
        <dbReference type="Pfam" id="PF15452"/>
    </source>
</evidence>
<dbReference type="InterPro" id="IPR039482">
    <property type="entry name" value="NYAP_N"/>
</dbReference>
<dbReference type="AlphaFoldDB" id="A0A8D0L1V7"/>
<feature type="region of interest" description="Disordered" evidence="2">
    <location>
        <begin position="443"/>
        <end position="487"/>
    </location>
</feature>
<dbReference type="GO" id="GO:0043491">
    <property type="term" value="P:phosphatidylinositol 3-kinase/protein kinase B signal transduction"/>
    <property type="evidence" value="ECO:0007669"/>
    <property type="project" value="InterPro"/>
</dbReference>
<dbReference type="InterPro" id="IPR026722">
    <property type="entry name" value="NYAP1/NYAP2"/>
</dbReference>
<evidence type="ECO:0000256" key="2">
    <source>
        <dbReference type="SAM" id="MobiDB-lite"/>
    </source>
</evidence>
<feature type="compositionally biased region" description="Polar residues" evidence="2">
    <location>
        <begin position="58"/>
        <end position="67"/>
    </location>
</feature>
<evidence type="ECO:0000313" key="5">
    <source>
        <dbReference type="Ensembl" id="ENSSPUP00000001479.1"/>
    </source>
</evidence>
<feature type="compositionally biased region" description="Acidic residues" evidence="2">
    <location>
        <begin position="129"/>
        <end position="140"/>
    </location>
</feature>
<feature type="compositionally biased region" description="Basic and acidic residues" evidence="2">
    <location>
        <begin position="449"/>
        <end position="458"/>
    </location>
</feature>
<feature type="domain" description="Neuronal tyrosine-phosphorylated phosphoinositide-3-kinase adapter C-terminal" evidence="4">
    <location>
        <begin position="395"/>
        <end position="633"/>
    </location>
</feature>
<accession>A0A8D0L1V7</accession>
<name>A0A8D0L1V7_SPHPU</name>
<dbReference type="PANTHER" id="PTHR22633:SF2">
    <property type="entry name" value="NEURONAL TYROSINE-PHOSPHORYLATED PHOSPHOINOSITIDE-3-KINASE ADAPTER 1"/>
    <property type="match status" value="1"/>
</dbReference>
<dbReference type="Ensembl" id="ENSSPUT00000001561.1">
    <property type="protein sequence ID" value="ENSSPUP00000001479.1"/>
    <property type="gene ID" value="ENSSPUG00000001089.1"/>
</dbReference>
<feature type="region of interest" description="Disordered" evidence="2">
    <location>
        <begin position="32"/>
        <end position="85"/>
    </location>
</feature>
<feature type="region of interest" description="Disordered" evidence="2">
    <location>
        <begin position="111"/>
        <end position="194"/>
    </location>
</feature>
<feature type="compositionally biased region" description="Polar residues" evidence="2">
    <location>
        <begin position="174"/>
        <end position="183"/>
    </location>
</feature>
<feature type="region of interest" description="Disordered" evidence="2">
    <location>
        <begin position="234"/>
        <end position="287"/>
    </location>
</feature>
<dbReference type="Proteomes" id="UP000694392">
    <property type="component" value="Unplaced"/>
</dbReference>
<keyword evidence="6" id="KW-1185">Reference proteome</keyword>